<dbReference type="GO" id="GO:0009097">
    <property type="term" value="P:isoleucine biosynthetic process"/>
    <property type="evidence" value="ECO:0007669"/>
    <property type="project" value="TreeGrafter"/>
</dbReference>
<evidence type="ECO:0000259" key="5">
    <source>
        <dbReference type="Pfam" id="PF02775"/>
    </source>
</evidence>
<accession>A0A9J6PFE6</accession>
<dbReference type="InterPro" id="IPR029061">
    <property type="entry name" value="THDP-binding"/>
</dbReference>
<evidence type="ECO:0000313" key="7">
    <source>
        <dbReference type="EMBL" id="MCP1335343.1"/>
    </source>
</evidence>
<keyword evidence="8" id="KW-1185">Reference proteome</keyword>
<evidence type="ECO:0000259" key="4">
    <source>
        <dbReference type="Pfam" id="PF00205"/>
    </source>
</evidence>
<dbReference type="SUPFAM" id="SSF52467">
    <property type="entry name" value="DHS-like NAD/FAD-binding domain"/>
    <property type="match status" value="1"/>
</dbReference>
<dbReference type="Proteomes" id="UP001055804">
    <property type="component" value="Unassembled WGS sequence"/>
</dbReference>
<dbReference type="InterPro" id="IPR012000">
    <property type="entry name" value="Thiamin_PyroP_enz_cen_dom"/>
</dbReference>
<evidence type="ECO:0000259" key="6">
    <source>
        <dbReference type="Pfam" id="PF02776"/>
    </source>
</evidence>
<feature type="domain" description="Thiamine pyrophosphate enzyme N-terminal TPP-binding" evidence="6">
    <location>
        <begin position="4"/>
        <end position="117"/>
    </location>
</feature>
<evidence type="ECO:0000313" key="8">
    <source>
        <dbReference type="Proteomes" id="UP001055804"/>
    </source>
</evidence>
<dbReference type="GO" id="GO:0030976">
    <property type="term" value="F:thiamine pyrophosphate binding"/>
    <property type="evidence" value="ECO:0007669"/>
    <property type="project" value="InterPro"/>
</dbReference>
<dbReference type="Pfam" id="PF02776">
    <property type="entry name" value="TPP_enzyme_N"/>
    <property type="match status" value="1"/>
</dbReference>
<dbReference type="GO" id="GO:0009099">
    <property type="term" value="P:L-valine biosynthetic process"/>
    <property type="evidence" value="ECO:0007669"/>
    <property type="project" value="TreeGrafter"/>
</dbReference>
<dbReference type="Gene3D" id="3.40.50.1220">
    <property type="entry name" value="TPP-binding domain"/>
    <property type="match status" value="1"/>
</dbReference>
<dbReference type="PROSITE" id="PS00187">
    <property type="entry name" value="TPP_ENZYMES"/>
    <property type="match status" value="1"/>
</dbReference>
<organism evidence="7 8">
    <name type="scientific">Futiania mangrovi</name>
    <dbReference type="NCBI Taxonomy" id="2959716"/>
    <lineage>
        <taxon>Bacteria</taxon>
        <taxon>Pseudomonadati</taxon>
        <taxon>Pseudomonadota</taxon>
        <taxon>Alphaproteobacteria</taxon>
        <taxon>Futianiales</taxon>
        <taxon>Futianiaceae</taxon>
        <taxon>Futiania</taxon>
    </lineage>
</organism>
<dbReference type="InterPro" id="IPR045229">
    <property type="entry name" value="TPP_enz"/>
</dbReference>
<dbReference type="EMBL" id="JAMZFT010000001">
    <property type="protein sequence ID" value="MCP1335343.1"/>
    <property type="molecule type" value="Genomic_DNA"/>
</dbReference>
<dbReference type="GO" id="GO:0050660">
    <property type="term" value="F:flavin adenine dinucleotide binding"/>
    <property type="evidence" value="ECO:0007669"/>
    <property type="project" value="TreeGrafter"/>
</dbReference>
<dbReference type="InterPro" id="IPR012001">
    <property type="entry name" value="Thiamin_PyroP_enz_TPP-bd_dom"/>
</dbReference>
<name>A0A9J6PFE6_9PROT</name>
<dbReference type="GO" id="GO:0003984">
    <property type="term" value="F:acetolactate synthase activity"/>
    <property type="evidence" value="ECO:0007669"/>
    <property type="project" value="TreeGrafter"/>
</dbReference>
<dbReference type="CDD" id="cd00568">
    <property type="entry name" value="TPP_enzymes"/>
    <property type="match status" value="1"/>
</dbReference>
<dbReference type="GO" id="GO:0005948">
    <property type="term" value="C:acetolactate synthase complex"/>
    <property type="evidence" value="ECO:0007669"/>
    <property type="project" value="TreeGrafter"/>
</dbReference>
<reference evidence="7" key="1">
    <citation type="submission" date="2022-06" db="EMBL/GenBank/DDBJ databases">
        <title>Isolation and Genomics of Futiania mangrovii gen. nov., sp. nov., a Rare and Metabolically-versatile member in the Class Alphaproteobacteria.</title>
        <authorList>
            <person name="Liu L."/>
            <person name="Huang W.-C."/>
            <person name="Pan J."/>
            <person name="Li J."/>
            <person name="Huang Y."/>
            <person name="Du H."/>
            <person name="Liu Y."/>
            <person name="Li M."/>
        </authorList>
    </citation>
    <scope>NUCLEOTIDE SEQUENCE</scope>
    <source>
        <strain evidence="7">FT118</strain>
    </source>
</reference>
<evidence type="ECO:0000256" key="3">
    <source>
        <dbReference type="RuleBase" id="RU362132"/>
    </source>
</evidence>
<evidence type="ECO:0000256" key="2">
    <source>
        <dbReference type="ARBA" id="ARBA00023052"/>
    </source>
</evidence>
<dbReference type="Gene3D" id="3.40.50.970">
    <property type="match status" value="2"/>
</dbReference>
<gene>
    <name evidence="7" type="ORF">NJQ99_02875</name>
</gene>
<dbReference type="Pfam" id="PF02775">
    <property type="entry name" value="TPP_enzyme_C"/>
    <property type="match status" value="1"/>
</dbReference>
<dbReference type="GO" id="GO:0000287">
    <property type="term" value="F:magnesium ion binding"/>
    <property type="evidence" value="ECO:0007669"/>
    <property type="project" value="InterPro"/>
</dbReference>
<dbReference type="CDD" id="cd07035">
    <property type="entry name" value="TPP_PYR_POX_like"/>
    <property type="match status" value="1"/>
</dbReference>
<dbReference type="AlphaFoldDB" id="A0A9J6PFE6"/>
<feature type="domain" description="Thiamine pyrophosphate enzyme central" evidence="4">
    <location>
        <begin position="189"/>
        <end position="327"/>
    </location>
</feature>
<dbReference type="InterPro" id="IPR000399">
    <property type="entry name" value="TPP-bd_CS"/>
</dbReference>
<comment type="caution">
    <text evidence="7">The sequence shown here is derived from an EMBL/GenBank/DDBJ whole genome shotgun (WGS) entry which is preliminary data.</text>
</comment>
<dbReference type="PANTHER" id="PTHR18968:SF120">
    <property type="entry name" value="ACETOLACTATE SYNTHASE LARGE SUBUNIT"/>
    <property type="match status" value="1"/>
</dbReference>
<dbReference type="InterPro" id="IPR011766">
    <property type="entry name" value="TPP_enzyme_TPP-bd"/>
</dbReference>
<dbReference type="InterPro" id="IPR029035">
    <property type="entry name" value="DHS-like_NAD/FAD-binding_dom"/>
</dbReference>
<dbReference type="FunFam" id="3.40.50.970:FF:000007">
    <property type="entry name" value="Acetolactate synthase"/>
    <property type="match status" value="1"/>
</dbReference>
<dbReference type="Pfam" id="PF00205">
    <property type="entry name" value="TPP_enzyme_M"/>
    <property type="match status" value="1"/>
</dbReference>
<proteinExistence type="inferred from homology"/>
<evidence type="ECO:0000256" key="1">
    <source>
        <dbReference type="ARBA" id="ARBA00007812"/>
    </source>
</evidence>
<comment type="similarity">
    <text evidence="1 3">Belongs to the TPP enzyme family.</text>
</comment>
<dbReference type="PANTHER" id="PTHR18968">
    <property type="entry name" value="THIAMINE PYROPHOSPHATE ENZYMES"/>
    <property type="match status" value="1"/>
</dbReference>
<dbReference type="SUPFAM" id="SSF52518">
    <property type="entry name" value="Thiamin diphosphate-binding fold (THDP-binding)"/>
    <property type="match status" value="2"/>
</dbReference>
<protein>
    <submittedName>
        <fullName evidence="7">Thiamine pyrophosphate-binding protein</fullName>
    </submittedName>
</protein>
<dbReference type="NCBIfam" id="NF006052">
    <property type="entry name" value="PRK08199.1"/>
    <property type="match status" value="1"/>
</dbReference>
<dbReference type="RefSeq" id="WP_269331290.1">
    <property type="nucleotide sequence ID" value="NZ_JAMZFT010000001.1"/>
</dbReference>
<feature type="domain" description="Thiamine pyrophosphate enzyme TPP-binding" evidence="5">
    <location>
        <begin position="385"/>
        <end position="531"/>
    </location>
</feature>
<sequence length="553" mass="57250">MASTAAARLVEALRAHGVDRVFCVPGESYLALLDALHDADDIDVVVTRHESGAGFMALADAKLTGRPGVAAVSRGPGATNASIAVHLAEQDAAPLVLLVGQVARHERGRGAFQEVDYGKTFSDMAKGVWEVHDAERLPEVVARAFHVAMSGTPGPVLIVLPEDMLEDACAADVVPPLPVAAGGPSQEDVARVAALLEKAERPLIVAGGALDSERGRAALARAAAHHGIPVALSFKRQDIFDNASPLYAGYLGFKIPKPLVETLSQADLILAIGTRLTDTATQGYTLPTAPVPRQPLVHVYPDAGQIGRVFRTDVGLAADPAALLEALASLNATRAGDRTAWAEKTHAAALGAAFAPRDLPRGVDFGRVVQALRARADRDATIITDSGNFSSWVHKLWGWDGTTRAIGSVGGAMGLAMPGAVAAALRDPGRQALTFIGDGGALMTGNELATACARNLPVKVFILNNGTYGTIRLHQEKAYPGRVVGTDLVNPDFAAWARAFGADGLTVAAPSDVEGVVAQALAAKGPVVVDVRSDAELLSAFATVSGLRAAAGA</sequence>
<keyword evidence="2 3" id="KW-0786">Thiamine pyrophosphate</keyword>